<comment type="caution">
    <text evidence="2">The sequence shown here is derived from an EMBL/GenBank/DDBJ whole genome shotgun (WGS) entry which is preliminary data.</text>
</comment>
<gene>
    <name evidence="2" type="ORF">B0T21DRAFT_366457</name>
</gene>
<protein>
    <submittedName>
        <fullName evidence="2">Uncharacterized protein</fullName>
    </submittedName>
</protein>
<dbReference type="Proteomes" id="UP001172159">
    <property type="component" value="Unassembled WGS sequence"/>
</dbReference>
<dbReference type="PANTHER" id="PTHR35043:SF7">
    <property type="entry name" value="TRANSCRIPTION FACTOR DOMAIN-CONTAINING PROTEIN"/>
    <property type="match status" value="1"/>
</dbReference>
<evidence type="ECO:0000313" key="2">
    <source>
        <dbReference type="EMBL" id="KAK0736188.1"/>
    </source>
</evidence>
<keyword evidence="3" id="KW-1185">Reference proteome</keyword>
<sequence>MFLPRPIPLLTRSELPGNATTSWVLEPDGRGTFGILRSCIITLALCVYTAIHLNIPGVQDTKRTRWLRKAKWVTIAMFAPEVVVYVAWCQRQQVLELHDVLSRKLDQEPETGRKRKHAWTMTHSWYAKMGGFVIDTARDTESEPYVFGSPWVSVDSIWILETIASEGWLPDLPKSYIDDKSKADGIAKTLVIVQSSWMILQCVMRWTSGLTVTSLELNTLAHAVCALLIYVLWWQKPLDIDHPTTLTGEWTYTLAALLWMRRKPKTKFDVVPRWIRARSRPFAVQRYTELSGPEASNAVPGWIRARSRSSAVQRYAELSGPEANNVVWVDLDMLQIPPEYRDSGTTDLLRIFNIASQQYSMRKFDPPSKPNTQPTLHLSVDEIVLMGTVGVRVVPRFHVDRHVKNVILDKDCLQRWKLVWDTRKSWVKLDLHGFTEKNAQRKRADLVPWGLQGDEVIENASFVLNARSAAYKNTLRVQNWVLVDPREGLSAAPSLIVFLACGVAYGGIHAAAWNNYYSTIYEEMMWKTSCICVASYSAAIGFLATGLFWMEHNYEKKYGYENYESLEQREAEMRTSTTLVRFRNIIRSFSPHSMSYRPWLFWPGAVLLGTATLLYLAARVLLVVEGFISLRDVPLSVYQTPDWTRYLPHL</sequence>
<name>A0AA40EHL1_9PEZI</name>
<accession>A0AA40EHL1</accession>
<keyword evidence="1" id="KW-1133">Transmembrane helix</keyword>
<feature type="transmembrane region" description="Helical" evidence="1">
    <location>
        <begin position="529"/>
        <end position="550"/>
    </location>
</feature>
<reference evidence="2" key="1">
    <citation type="submission" date="2023-06" db="EMBL/GenBank/DDBJ databases">
        <title>Genome-scale phylogeny and comparative genomics of the fungal order Sordariales.</title>
        <authorList>
            <consortium name="Lawrence Berkeley National Laboratory"/>
            <person name="Hensen N."/>
            <person name="Bonometti L."/>
            <person name="Westerberg I."/>
            <person name="Brannstrom I.O."/>
            <person name="Guillou S."/>
            <person name="Cros-Aarteil S."/>
            <person name="Calhoun S."/>
            <person name="Haridas S."/>
            <person name="Kuo A."/>
            <person name="Mondo S."/>
            <person name="Pangilinan J."/>
            <person name="Riley R."/>
            <person name="Labutti K."/>
            <person name="Andreopoulos B."/>
            <person name="Lipzen A."/>
            <person name="Chen C."/>
            <person name="Yanf M."/>
            <person name="Daum C."/>
            <person name="Ng V."/>
            <person name="Clum A."/>
            <person name="Steindorff A."/>
            <person name="Ohm R."/>
            <person name="Martin F."/>
            <person name="Silar P."/>
            <person name="Natvig D."/>
            <person name="Lalanne C."/>
            <person name="Gautier V."/>
            <person name="Ament-Velasquez S.L."/>
            <person name="Kruys A."/>
            <person name="Hutchinson M.I."/>
            <person name="Powell A.J."/>
            <person name="Barry K."/>
            <person name="Miller A.N."/>
            <person name="Grigoriev I.V."/>
            <person name="Debuchy R."/>
            <person name="Gladieux P."/>
            <person name="Thoren M.H."/>
            <person name="Johannesson H."/>
        </authorList>
    </citation>
    <scope>NUCLEOTIDE SEQUENCE</scope>
    <source>
        <strain evidence="2">CBS 540.89</strain>
    </source>
</reference>
<organism evidence="2 3">
    <name type="scientific">Apiosordaria backusii</name>
    <dbReference type="NCBI Taxonomy" id="314023"/>
    <lineage>
        <taxon>Eukaryota</taxon>
        <taxon>Fungi</taxon>
        <taxon>Dikarya</taxon>
        <taxon>Ascomycota</taxon>
        <taxon>Pezizomycotina</taxon>
        <taxon>Sordariomycetes</taxon>
        <taxon>Sordariomycetidae</taxon>
        <taxon>Sordariales</taxon>
        <taxon>Lasiosphaeriaceae</taxon>
        <taxon>Apiosordaria</taxon>
    </lineage>
</organism>
<evidence type="ECO:0000256" key="1">
    <source>
        <dbReference type="SAM" id="Phobius"/>
    </source>
</evidence>
<feature type="transmembrane region" description="Helical" evidence="1">
    <location>
        <begin position="495"/>
        <end position="517"/>
    </location>
</feature>
<dbReference type="PANTHER" id="PTHR35043">
    <property type="entry name" value="TRANSCRIPTION FACTOR DOMAIN-CONTAINING PROTEIN"/>
    <property type="match status" value="1"/>
</dbReference>
<keyword evidence="1" id="KW-0472">Membrane</keyword>
<keyword evidence="1" id="KW-0812">Transmembrane</keyword>
<dbReference type="EMBL" id="JAUKTV010000006">
    <property type="protein sequence ID" value="KAK0736188.1"/>
    <property type="molecule type" value="Genomic_DNA"/>
</dbReference>
<dbReference type="AlphaFoldDB" id="A0AA40EHL1"/>
<proteinExistence type="predicted"/>
<feature type="transmembrane region" description="Helical" evidence="1">
    <location>
        <begin position="599"/>
        <end position="622"/>
    </location>
</feature>
<evidence type="ECO:0000313" key="3">
    <source>
        <dbReference type="Proteomes" id="UP001172159"/>
    </source>
</evidence>